<dbReference type="AlphaFoldDB" id="E2B9R3"/>
<dbReference type="Proteomes" id="UP000008237">
    <property type="component" value="Unassembled WGS sequence"/>
</dbReference>
<feature type="transmembrane region" description="Helical" evidence="1">
    <location>
        <begin position="118"/>
        <end position="136"/>
    </location>
</feature>
<gene>
    <name evidence="3" type="ORF">EAI_07213</name>
</gene>
<keyword evidence="1" id="KW-1133">Transmembrane helix</keyword>
<accession>E2B9R3</accession>
<dbReference type="EMBL" id="GL446584">
    <property type="protein sequence ID" value="EFN87597.1"/>
    <property type="molecule type" value="Genomic_DNA"/>
</dbReference>
<keyword evidence="1" id="KW-0472">Membrane</keyword>
<dbReference type="PANTHER" id="PTHR21104:SF1">
    <property type="entry name" value="FIBRONECTIN TYPE III DOMAIN-CONTAINING PROTEIN"/>
    <property type="match status" value="1"/>
</dbReference>
<dbReference type="Pfam" id="PF16066">
    <property type="entry name" value="DUF4808"/>
    <property type="match status" value="1"/>
</dbReference>
<organism evidence="4">
    <name type="scientific">Harpegnathos saltator</name>
    <name type="common">Jerdon's jumping ant</name>
    <dbReference type="NCBI Taxonomy" id="610380"/>
    <lineage>
        <taxon>Eukaryota</taxon>
        <taxon>Metazoa</taxon>
        <taxon>Ecdysozoa</taxon>
        <taxon>Arthropoda</taxon>
        <taxon>Hexapoda</taxon>
        <taxon>Insecta</taxon>
        <taxon>Pterygota</taxon>
        <taxon>Neoptera</taxon>
        <taxon>Endopterygota</taxon>
        <taxon>Hymenoptera</taxon>
        <taxon>Apocrita</taxon>
        <taxon>Aculeata</taxon>
        <taxon>Formicoidea</taxon>
        <taxon>Formicidae</taxon>
        <taxon>Ponerinae</taxon>
        <taxon>Ponerini</taxon>
        <taxon>Harpegnathos</taxon>
    </lineage>
</organism>
<evidence type="ECO:0000313" key="4">
    <source>
        <dbReference type="Proteomes" id="UP000008237"/>
    </source>
</evidence>
<keyword evidence="1" id="KW-0812">Transmembrane</keyword>
<sequence>MAGKLTSFSELPVVTAVKFSLWREAIDLEDIGMLRSHRANITTPMEVVRVHTHKRSYNKAIDKQIDDVTKIEVVLEEAPDAVIGGSMSSELVPTSELNSTFPDGVAGTGAVVVRAEEALIVMLVLVLWVAAIALFFNRWGKIRMLEPYQPKFQQQHRQQSCSLVDPNPLQVISDNLDNVPLEIVIRGTTRAMS</sequence>
<dbReference type="PANTHER" id="PTHR21104">
    <property type="entry name" value="FIBRONECTIN TYPE III DOMAIN-CONTAINING PROTEIN"/>
    <property type="match status" value="1"/>
</dbReference>
<evidence type="ECO:0000259" key="2">
    <source>
        <dbReference type="Pfam" id="PF16066"/>
    </source>
</evidence>
<keyword evidence="4" id="KW-1185">Reference proteome</keyword>
<dbReference type="InParanoid" id="E2B9R3"/>
<name>E2B9R3_HARSA</name>
<evidence type="ECO:0000256" key="1">
    <source>
        <dbReference type="SAM" id="Phobius"/>
    </source>
</evidence>
<dbReference type="InterPro" id="IPR032073">
    <property type="entry name" value="FNDC5_C"/>
</dbReference>
<evidence type="ECO:0000313" key="3">
    <source>
        <dbReference type="EMBL" id="EFN87597.1"/>
    </source>
</evidence>
<reference evidence="3 4" key="1">
    <citation type="journal article" date="2010" name="Science">
        <title>Genomic comparison of the ants Camponotus floridanus and Harpegnathos saltator.</title>
        <authorList>
            <person name="Bonasio R."/>
            <person name="Zhang G."/>
            <person name="Ye C."/>
            <person name="Mutti N.S."/>
            <person name="Fang X."/>
            <person name="Qin N."/>
            <person name="Donahue G."/>
            <person name="Yang P."/>
            <person name="Li Q."/>
            <person name="Li C."/>
            <person name="Zhang P."/>
            <person name="Huang Z."/>
            <person name="Berger S.L."/>
            <person name="Reinberg D."/>
            <person name="Wang J."/>
            <person name="Liebig J."/>
        </authorList>
    </citation>
    <scope>NUCLEOTIDE SEQUENCE [LARGE SCALE GENOMIC DNA]</scope>
    <source>
        <strain evidence="3 4">R22 G/1</strain>
    </source>
</reference>
<proteinExistence type="predicted"/>
<dbReference type="OrthoDB" id="6424355at2759"/>
<protein>
    <recommendedName>
        <fullName evidence="2">Fibronectin type III domain-containing protein</fullName>
    </recommendedName>
</protein>
<feature type="domain" description="Fibronectin type III" evidence="2">
    <location>
        <begin position="112"/>
        <end position="173"/>
    </location>
</feature>